<feature type="compositionally biased region" description="Basic and acidic residues" evidence="1">
    <location>
        <begin position="1"/>
        <end position="20"/>
    </location>
</feature>
<proteinExistence type="predicted"/>
<dbReference type="AlphaFoldDB" id="A0A8C3Y2Y7"/>
<dbReference type="PANTHER" id="PTHR20923:SF1">
    <property type="entry name" value="G PATCH DOMAIN AND ANKYRIN REPEAT-CONTAINING PROTEIN 1"/>
    <property type="match status" value="1"/>
</dbReference>
<dbReference type="PROSITE" id="PS50174">
    <property type="entry name" value="G_PATCH"/>
    <property type="match status" value="1"/>
</dbReference>
<name>A0A8C3Y2Y7_CATUS</name>
<reference evidence="3" key="1">
    <citation type="submission" date="2025-08" db="UniProtKB">
        <authorList>
            <consortium name="Ensembl"/>
        </authorList>
    </citation>
    <scope>IDENTIFICATION</scope>
</reference>
<gene>
    <name evidence="3" type="primary">GPANK1</name>
</gene>
<feature type="region of interest" description="Disordered" evidence="1">
    <location>
        <begin position="1"/>
        <end position="120"/>
    </location>
</feature>
<evidence type="ECO:0000313" key="4">
    <source>
        <dbReference type="Proteomes" id="UP000694563"/>
    </source>
</evidence>
<dbReference type="SMART" id="SM00443">
    <property type="entry name" value="G_patch"/>
    <property type="match status" value="1"/>
</dbReference>
<keyword evidence="4" id="KW-1185">Reference proteome</keyword>
<dbReference type="PANTHER" id="PTHR20923">
    <property type="entry name" value="BAT4 PROTEIN-RELATED"/>
    <property type="match status" value="1"/>
</dbReference>
<evidence type="ECO:0000313" key="3">
    <source>
        <dbReference type="Ensembl" id="ENSCUSP00005011744.1"/>
    </source>
</evidence>
<feature type="region of interest" description="Disordered" evidence="1">
    <location>
        <begin position="133"/>
        <end position="205"/>
    </location>
</feature>
<organism evidence="3 4">
    <name type="scientific">Catharus ustulatus</name>
    <name type="common">Russet-backed thrush</name>
    <name type="synonym">Hylocichla ustulatus</name>
    <dbReference type="NCBI Taxonomy" id="91951"/>
    <lineage>
        <taxon>Eukaryota</taxon>
        <taxon>Metazoa</taxon>
        <taxon>Chordata</taxon>
        <taxon>Craniata</taxon>
        <taxon>Vertebrata</taxon>
        <taxon>Euteleostomi</taxon>
        <taxon>Archelosauria</taxon>
        <taxon>Archosauria</taxon>
        <taxon>Dinosauria</taxon>
        <taxon>Saurischia</taxon>
        <taxon>Theropoda</taxon>
        <taxon>Coelurosauria</taxon>
        <taxon>Aves</taxon>
        <taxon>Neognathae</taxon>
        <taxon>Neoaves</taxon>
        <taxon>Telluraves</taxon>
        <taxon>Australaves</taxon>
        <taxon>Passeriformes</taxon>
        <taxon>Turdidae</taxon>
        <taxon>Catharus</taxon>
    </lineage>
</organism>
<feature type="compositionally biased region" description="Pro residues" evidence="1">
    <location>
        <begin position="111"/>
        <end position="120"/>
    </location>
</feature>
<dbReference type="InterPro" id="IPR000467">
    <property type="entry name" value="G_patch_dom"/>
</dbReference>
<dbReference type="Pfam" id="PF01585">
    <property type="entry name" value="G-patch"/>
    <property type="match status" value="1"/>
</dbReference>
<accession>A0A8C3Y2Y7</accession>
<sequence length="233" mass="25179">MSLIEFRRGRDQAERWKDGQLQEEPPPPPPDPSPGAPDPGADARSFYESLIAEGSGAEPARSPRRGEAEEPPSSSAPLHFCRSCGTSFRDPPARHRRSTAHLLGLGARPAAPEPLHIPPSNPGYRLLLRAGWRGGGLGRGGRGRRLPVPTELRRDRAGLGWGPGPPARVTHFGPGDTAAVAGGKGGSGEGSRSRSRSRSRSEAAERAWEIQLREYMERWDPPEPPPRAKRDPS</sequence>
<dbReference type="InterPro" id="IPR039146">
    <property type="entry name" value="GPANK1"/>
</dbReference>
<protein>
    <recommendedName>
        <fullName evidence="2">G-patch domain-containing protein</fullName>
    </recommendedName>
</protein>
<evidence type="ECO:0000259" key="2">
    <source>
        <dbReference type="PROSITE" id="PS50174"/>
    </source>
</evidence>
<evidence type="ECO:0000256" key="1">
    <source>
        <dbReference type="SAM" id="MobiDB-lite"/>
    </source>
</evidence>
<reference evidence="3" key="2">
    <citation type="submission" date="2025-09" db="UniProtKB">
        <authorList>
            <consortium name="Ensembl"/>
        </authorList>
    </citation>
    <scope>IDENTIFICATION</scope>
</reference>
<dbReference type="Proteomes" id="UP000694563">
    <property type="component" value="Unassembled WGS sequence"/>
</dbReference>
<feature type="compositionally biased region" description="Pro residues" evidence="1">
    <location>
        <begin position="24"/>
        <end position="37"/>
    </location>
</feature>
<feature type="domain" description="G-patch" evidence="2">
    <location>
        <begin position="119"/>
        <end position="164"/>
    </location>
</feature>
<dbReference type="Ensembl" id="ENSCUST00005012228.1">
    <property type="protein sequence ID" value="ENSCUSP00005011744.1"/>
    <property type="gene ID" value="ENSCUSG00005007557.1"/>
</dbReference>
<dbReference type="GO" id="GO:0003676">
    <property type="term" value="F:nucleic acid binding"/>
    <property type="evidence" value="ECO:0007669"/>
    <property type="project" value="InterPro"/>
</dbReference>
<feature type="region of interest" description="Disordered" evidence="1">
    <location>
        <begin position="214"/>
        <end position="233"/>
    </location>
</feature>